<gene>
    <name evidence="10" type="ORF">A2264_04825</name>
</gene>
<keyword evidence="4 8" id="KW-0812">Transmembrane</keyword>
<dbReference type="SMART" id="SM00257">
    <property type="entry name" value="LysM"/>
    <property type="match status" value="1"/>
</dbReference>
<feature type="transmembrane region" description="Helical" evidence="8">
    <location>
        <begin position="355"/>
        <end position="374"/>
    </location>
</feature>
<keyword evidence="2" id="KW-0328">Glycosyltransferase</keyword>
<dbReference type="GO" id="GO:0016757">
    <property type="term" value="F:glycosyltransferase activity"/>
    <property type="evidence" value="ECO:0007669"/>
    <property type="project" value="UniProtKB-KW"/>
</dbReference>
<reference evidence="10 11" key="1">
    <citation type="journal article" date="2016" name="Nat. Commun.">
        <title>Thousands of microbial genomes shed light on interconnected biogeochemical processes in an aquifer system.</title>
        <authorList>
            <person name="Anantharaman K."/>
            <person name="Brown C.T."/>
            <person name="Hug L.A."/>
            <person name="Sharon I."/>
            <person name="Castelle C.J."/>
            <person name="Probst A.J."/>
            <person name="Thomas B.C."/>
            <person name="Singh A."/>
            <person name="Wilkins M.J."/>
            <person name="Karaoz U."/>
            <person name="Brodie E.L."/>
            <person name="Williams K.H."/>
            <person name="Hubbard S.S."/>
            <person name="Banfield J.F."/>
        </authorList>
    </citation>
    <scope>NUCLEOTIDE SEQUENCE [LARGE SCALE GENOMIC DNA]</scope>
</reference>
<dbReference type="InterPro" id="IPR022441">
    <property type="entry name" value="Para_beta_helix_rpt-2"/>
</dbReference>
<dbReference type="Proteomes" id="UP000176614">
    <property type="component" value="Unassembled WGS sequence"/>
</dbReference>
<dbReference type="InterPro" id="IPR036779">
    <property type="entry name" value="LysM_dom_sf"/>
</dbReference>
<accession>A0A1F4W2L1</accession>
<dbReference type="PROSITE" id="PS51782">
    <property type="entry name" value="LYSM"/>
    <property type="match status" value="1"/>
</dbReference>
<dbReference type="Gene3D" id="2.160.20.10">
    <property type="entry name" value="Single-stranded right-handed beta-helix, Pectin lyase-like"/>
    <property type="match status" value="1"/>
</dbReference>
<evidence type="ECO:0000313" key="10">
    <source>
        <dbReference type="EMBL" id="OGC63659.1"/>
    </source>
</evidence>
<evidence type="ECO:0000256" key="6">
    <source>
        <dbReference type="ARBA" id="ARBA00023136"/>
    </source>
</evidence>
<dbReference type="Pfam" id="PF13641">
    <property type="entry name" value="Glyco_tranf_2_3"/>
    <property type="match status" value="1"/>
</dbReference>
<dbReference type="AlphaFoldDB" id="A0A1F4W2L1"/>
<evidence type="ECO:0000259" key="9">
    <source>
        <dbReference type="PROSITE" id="PS51782"/>
    </source>
</evidence>
<name>A0A1F4W2L1_UNCKA</name>
<dbReference type="PANTHER" id="PTHR47844">
    <property type="entry name" value="SYNTHASE CPS1, PUTATIVE (AFU_ORTHOLOGUE AFUA_7G02500)-RELATED"/>
    <property type="match status" value="1"/>
</dbReference>
<dbReference type="InterPro" id="IPR052427">
    <property type="entry name" value="Glycosyltrans_GT2/GT47"/>
</dbReference>
<proteinExistence type="predicted"/>
<evidence type="ECO:0000256" key="2">
    <source>
        <dbReference type="ARBA" id="ARBA00022676"/>
    </source>
</evidence>
<feature type="domain" description="LysM" evidence="9">
    <location>
        <begin position="456"/>
        <end position="502"/>
    </location>
</feature>
<dbReference type="Pfam" id="PF05048">
    <property type="entry name" value="NosD"/>
    <property type="match status" value="1"/>
</dbReference>
<evidence type="ECO:0000256" key="1">
    <source>
        <dbReference type="ARBA" id="ARBA00004370"/>
    </source>
</evidence>
<evidence type="ECO:0000256" key="8">
    <source>
        <dbReference type="SAM" id="Phobius"/>
    </source>
</evidence>
<dbReference type="InterPro" id="IPR018392">
    <property type="entry name" value="LysM"/>
</dbReference>
<dbReference type="Pfam" id="PF01476">
    <property type="entry name" value="LysM"/>
    <property type="match status" value="1"/>
</dbReference>
<dbReference type="SUPFAM" id="SSF54106">
    <property type="entry name" value="LysM domain"/>
    <property type="match status" value="1"/>
</dbReference>
<protein>
    <recommendedName>
        <fullName evidence="9">LysM domain-containing protein</fullName>
    </recommendedName>
</protein>
<keyword evidence="5 8" id="KW-1133">Transmembrane helix</keyword>
<sequence>MNLADVIFIAPIGVIGIWRWSIWLIKKVVSSFYRPKSNPYKNTVSIITPVYNETPEVFTLALNSWVKNKPSEIIAVIDYTDYKCIDVFKNFSAQFKKSVLIITKTPGKREALADGIRKAKGKIVALVDCDTIWDEDVLKNGLCPFNDPTVGGVATNQAVLKPLTLAQRAFAILLDLRYNDDMPFLSVSGPYLRCLSGRTAFYRREAVLPLLDDLVSETFFGQKVISGDDKRLTYTLQNAGWHTYYQSTSRVYTPGMKNFSNFIKQKIRWTRNSWREDLYAFFKLKFVQKNPIFLIGFIDSAIQPFTLLLSPLFFIAALYLKSWTSAGIIAAWWLFSRTIKLWPHLKKSPTDIVLVPLYVPFSFFSAIIKIYALISLNTQGWITRWDAHRLQKFSFFSNLSQIFLTTCLISFVSTPVILRTAAYKQDLLREPASSDLVLESQLQNVSEVKEYAPIATRHVVTKGETLTTIAEKYATSPEDIVKYNFNILPNWNRIDVGTTLTIPLKDNAFTPLRIFNFESYRFPYTQVTYSELSNSLAVAGRGSSLTLKRLAELDGYTHIKEVDPKTWLITSNIMIGNGVSLDINLSEASWIKLKSDAEGYVKLETNNGRLTMDGIKITSWDEVNGTIDSDYSDGRAYILAKGNGRFDIYNSELSYLGYKAKDISEGGTYGVSWRIPSRSFGSNFMTGEIMNSKFHDNYFGAYTYGTSGMIWKNNQFYDNIAYGLDPHDDSNNFLVENNISYNNGTHGIIFSKRCFNNYIVNNTSYNNKLHGIMLHEDSNNNYIIGNTVYGNEDGIAIYNSDSNLIKENNLERNNKGIRVNAESKNNAFINNTTRDNFAYGFYLYSGAENNLVKDNYISSSTKGIYIKSGYNEFSGNTIEANRYGIYSLTVPETNKFNKNIFKDNKARSVYNTVDLAVRK</sequence>
<dbReference type="SUPFAM" id="SSF51126">
    <property type="entry name" value="Pectin lyase-like"/>
    <property type="match status" value="2"/>
</dbReference>
<evidence type="ECO:0000313" key="11">
    <source>
        <dbReference type="Proteomes" id="UP000176614"/>
    </source>
</evidence>
<dbReference type="NCBIfam" id="TIGR03804">
    <property type="entry name" value="para_beta_helix"/>
    <property type="match status" value="2"/>
</dbReference>
<evidence type="ECO:0000256" key="4">
    <source>
        <dbReference type="ARBA" id="ARBA00022692"/>
    </source>
</evidence>
<organism evidence="10 11">
    <name type="scientific">candidate division WWE3 bacterium RIFOXYA2_FULL_46_9</name>
    <dbReference type="NCBI Taxonomy" id="1802636"/>
    <lineage>
        <taxon>Bacteria</taxon>
        <taxon>Katanobacteria</taxon>
    </lineage>
</organism>
<keyword evidence="6 8" id="KW-0472">Membrane</keyword>
<dbReference type="SUPFAM" id="SSF53448">
    <property type="entry name" value="Nucleotide-diphospho-sugar transferases"/>
    <property type="match status" value="1"/>
</dbReference>
<dbReference type="PANTHER" id="PTHR47844:SF1">
    <property type="entry name" value="EXOSTOSIN-LIKE 2"/>
    <property type="match status" value="1"/>
</dbReference>
<dbReference type="InterPro" id="IPR029044">
    <property type="entry name" value="Nucleotide-diphossugar_trans"/>
</dbReference>
<dbReference type="Gene3D" id="3.10.350.10">
    <property type="entry name" value="LysM domain"/>
    <property type="match status" value="1"/>
</dbReference>
<evidence type="ECO:0000256" key="3">
    <source>
        <dbReference type="ARBA" id="ARBA00022679"/>
    </source>
</evidence>
<comment type="caution">
    <text evidence="10">The sequence shown here is derived from an EMBL/GenBank/DDBJ whole genome shotgun (WGS) entry which is preliminary data.</text>
</comment>
<dbReference type="InterPro" id="IPR007742">
    <property type="entry name" value="NosD_dom"/>
</dbReference>
<dbReference type="InterPro" id="IPR006626">
    <property type="entry name" value="PbH1"/>
</dbReference>
<comment type="subcellular location">
    <subcellularLocation>
        <location evidence="1">Membrane</location>
    </subcellularLocation>
</comment>
<keyword evidence="3" id="KW-0808">Transferase</keyword>
<dbReference type="CDD" id="cd00118">
    <property type="entry name" value="LysM"/>
    <property type="match status" value="1"/>
</dbReference>
<dbReference type="InterPro" id="IPR011050">
    <property type="entry name" value="Pectin_lyase_fold/virulence"/>
</dbReference>
<evidence type="ECO:0000256" key="7">
    <source>
        <dbReference type="ARBA" id="ARBA00023180"/>
    </source>
</evidence>
<dbReference type="EMBL" id="MEVT01000005">
    <property type="protein sequence ID" value="OGC63659.1"/>
    <property type="molecule type" value="Genomic_DNA"/>
</dbReference>
<dbReference type="Gene3D" id="3.90.550.10">
    <property type="entry name" value="Spore Coat Polysaccharide Biosynthesis Protein SpsA, Chain A"/>
    <property type="match status" value="1"/>
</dbReference>
<feature type="transmembrane region" description="Helical" evidence="8">
    <location>
        <begin position="395"/>
        <end position="418"/>
    </location>
</feature>
<dbReference type="GO" id="GO:0016020">
    <property type="term" value="C:membrane"/>
    <property type="evidence" value="ECO:0007669"/>
    <property type="project" value="UniProtKB-SubCell"/>
</dbReference>
<dbReference type="SMART" id="SM00710">
    <property type="entry name" value="PbH1"/>
    <property type="match status" value="7"/>
</dbReference>
<feature type="transmembrane region" description="Helical" evidence="8">
    <location>
        <begin position="6"/>
        <end position="25"/>
    </location>
</feature>
<evidence type="ECO:0000256" key="5">
    <source>
        <dbReference type="ARBA" id="ARBA00022989"/>
    </source>
</evidence>
<keyword evidence="7" id="KW-0325">Glycoprotein</keyword>
<dbReference type="InterPro" id="IPR012334">
    <property type="entry name" value="Pectin_lyas_fold"/>
</dbReference>